<evidence type="ECO:0000313" key="4">
    <source>
        <dbReference type="Proteomes" id="UP000694892"/>
    </source>
</evidence>
<protein>
    <recommendedName>
        <fullName evidence="2">Serine-threonine/tyrosine-protein kinase catalytic domain-containing protein</fullName>
    </recommendedName>
</protein>
<evidence type="ECO:0000313" key="3">
    <source>
        <dbReference type="EMBL" id="OCT67205.1"/>
    </source>
</evidence>
<reference evidence="4" key="1">
    <citation type="journal article" date="2016" name="Nature">
        <title>Genome evolution in the allotetraploid frog Xenopus laevis.</title>
        <authorList>
            <person name="Session A.M."/>
            <person name="Uno Y."/>
            <person name="Kwon T."/>
            <person name="Chapman J.A."/>
            <person name="Toyoda A."/>
            <person name="Takahashi S."/>
            <person name="Fukui A."/>
            <person name="Hikosaka A."/>
            <person name="Suzuki A."/>
            <person name="Kondo M."/>
            <person name="van Heeringen S.J."/>
            <person name="Quigley I."/>
            <person name="Heinz S."/>
            <person name="Ogino H."/>
            <person name="Ochi H."/>
            <person name="Hellsten U."/>
            <person name="Lyons J.B."/>
            <person name="Simakov O."/>
            <person name="Putnam N."/>
            <person name="Stites J."/>
            <person name="Kuroki Y."/>
            <person name="Tanaka T."/>
            <person name="Michiue T."/>
            <person name="Watanabe M."/>
            <person name="Bogdanovic O."/>
            <person name="Lister R."/>
            <person name="Georgiou G."/>
            <person name="Paranjpe S.S."/>
            <person name="van Kruijsbergen I."/>
            <person name="Shu S."/>
            <person name="Carlson J."/>
            <person name="Kinoshita T."/>
            <person name="Ohta Y."/>
            <person name="Mawaribuchi S."/>
            <person name="Jenkins J."/>
            <person name="Grimwood J."/>
            <person name="Schmutz J."/>
            <person name="Mitros T."/>
            <person name="Mozaffari S.V."/>
            <person name="Suzuki Y."/>
            <person name="Haramoto Y."/>
            <person name="Yamamoto T.S."/>
            <person name="Takagi C."/>
            <person name="Heald R."/>
            <person name="Miller K."/>
            <person name="Haudenschild C."/>
            <person name="Kitzman J."/>
            <person name="Nakayama T."/>
            <person name="Izutsu Y."/>
            <person name="Robert J."/>
            <person name="Fortriede J."/>
            <person name="Burns K."/>
            <person name="Lotay V."/>
            <person name="Karimi K."/>
            <person name="Yasuoka Y."/>
            <person name="Dichmann D.S."/>
            <person name="Flajnik M.F."/>
            <person name="Houston D.W."/>
            <person name="Shendure J."/>
            <person name="DuPasquier L."/>
            <person name="Vize P.D."/>
            <person name="Zorn A.M."/>
            <person name="Ito M."/>
            <person name="Marcotte E.M."/>
            <person name="Wallingford J.B."/>
            <person name="Ito Y."/>
            <person name="Asashima M."/>
            <person name="Ueno N."/>
            <person name="Matsuda Y."/>
            <person name="Veenstra G.J."/>
            <person name="Fujiyama A."/>
            <person name="Harland R.M."/>
            <person name="Taira M."/>
            <person name="Rokhsar D.S."/>
        </authorList>
    </citation>
    <scope>NUCLEOTIDE SEQUENCE [LARGE SCALE GENOMIC DNA]</scope>
    <source>
        <strain evidence="4">J</strain>
    </source>
</reference>
<dbReference type="AlphaFoldDB" id="A0A974H7D1"/>
<evidence type="ECO:0000256" key="1">
    <source>
        <dbReference type="SAM" id="MobiDB-lite"/>
    </source>
</evidence>
<organism evidence="3 4">
    <name type="scientific">Xenopus laevis</name>
    <name type="common">African clawed frog</name>
    <dbReference type="NCBI Taxonomy" id="8355"/>
    <lineage>
        <taxon>Eukaryota</taxon>
        <taxon>Metazoa</taxon>
        <taxon>Chordata</taxon>
        <taxon>Craniata</taxon>
        <taxon>Vertebrata</taxon>
        <taxon>Euteleostomi</taxon>
        <taxon>Amphibia</taxon>
        <taxon>Batrachia</taxon>
        <taxon>Anura</taxon>
        <taxon>Pipoidea</taxon>
        <taxon>Pipidae</taxon>
        <taxon>Xenopodinae</taxon>
        <taxon>Xenopus</taxon>
        <taxon>Xenopus</taxon>
    </lineage>
</organism>
<gene>
    <name evidence="3" type="ORF">XELAEV_18038488mg</name>
</gene>
<name>A0A974H7D1_XENLA</name>
<dbReference type="InterPro" id="IPR001245">
    <property type="entry name" value="Ser-Thr/Tyr_kinase_cat_dom"/>
</dbReference>
<sequence length="314" mass="36787">MATNGLIQLPQPLGDVNLFPALKGEVYPIRLRWEISSLENYVKSKMVPRGLRLKKTPGQNLKKSGGQEFIDKWNNILSECSLKLMQLMIDESTRKILQINKQVALEKRTLEEKKEDKQFAELNENVKKDLIKIQQEIKIQKKRKFIRDTDDYKKGQVYALQESQNSMSDSEQEVSEARYRKKYSKNGEKDRQGEQREKDGQIQLRDRTKWGVFVWEVFSKGKIPFEHFFNSVAVDKISAGLRLFKPKMSPERVYILMDNCCESTLAQLRNLTLPLSATSDFSEFAERWRNYAWRSAVKLRLAQLRILVNLPHRL</sequence>
<dbReference type="Gene3D" id="1.10.510.10">
    <property type="entry name" value="Transferase(Phosphotransferase) domain 1"/>
    <property type="match status" value="1"/>
</dbReference>
<dbReference type="Pfam" id="PF07714">
    <property type="entry name" value="PK_Tyr_Ser-Thr"/>
    <property type="match status" value="1"/>
</dbReference>
<feature type="domain" description="Serine-threonine/tyrosine-protein kinase catalytic" evidence="2">
    <location>
        <begin position="209"/>
        <end position="264"/>
    </location>
</feature>
<feature type="compositionally biased region" description="Basic and acidic residues" evidence="1">
    <location>
        <begin position="185"/>
        <end position="201"/>
    </location>
</feature>
<dbReference type="EMBL" id="CM004480">
    <property type="protein sequence ID" value="OCT67205.1"/>
    <property type="molecule type" value="Genomic_DNA"/>
</dbReference>
<feature type="region of interest" description="Disordered" evidence="1">
    <location>
        <begin position="163"/>
        <end position="201"/>
    </location>
</feature>
<accession>A0A974H7D1</accession>
<dbReference type="GO" id="GO:0004672">
    <property type="term" value="F:protein kinase activity"/>
    <property type="evidence" value="ECO:0007669"/>
    <property type="project" value="InterPro"/>
</dbReference>
<dbReference type="Proteomes" id="UP000694892">
    <property type="component" value="Chromosome 8L"/>
</dbReference>
<evidence type="ECO:0000259" key="2">
    <source>
        <dbReference type="Pfam" id="PF07714"/>
    </source>
</evidence>
<proteinExistence type="predicted"/>